<evidence type="ECO:0000313" key="14">
    <source>
        <dbReference type="Proteomes" id="UP001144256"/>
    </source>
</evidence>
<dbReference type="Pfam" id="PF20463">
    <property type="entry name" value="PDH_C"/>
    <property type="match status" value="1"/>
</dbReference>
<comment type="catalytic activity">
    <reaction evidence="10">
        <text>prephenate + NAD(+) = 3-(4-hydroxyphenyl)pyruvate + CO2 + NADH</text>
        <dbReference type="Rhea" id="RHEA:13869"/>
        <dbReference type="ChEBI" id="CHEBI:16526"/>
        <dbReference type="ChEBI" id="CHEBI:29934"/>
        <dbReference type="ChEBI" id="CHEBI:36242"/>
        <dbReference type="ChEBI" id="CHEBI:57540"/>
        <dbReference type="ChEBI" id="CHEBI:57945"/>
        <dbReference type="EC" id="1.3.1.12"/>
    </reaction>
</comment>
<evidence type="ECO:0000259" key="11">
    <source>
        <dbReference type="PROSITE" id="PS51176"/>
    </source>
</evidence>
<comment type="caution">
    <text evidence="13">The sequence shown here is derived from an EMBL/GenBank/DDBJ whole genome shotgun (WGS) entry which is preliminary data.</text>
</comment>
<evidence type="ECO:0000256" key="8">
    <source>
        <dbReference type="ARBA" id="ARBA00023027"/>
    </source>
</evidence>
<dbReference type="Proteomes" id="UP001144256">
    <property type="component" value="Unassembled WGS sequence"/>
</dbReference>
<feature type="domain" description="Prephenate/arogenate dehydrogenase" evidence="11">
    <location>
        <begin position="4"/>
        <end position="290"/>
    </location>
</feature>
<dbReference type="InterPro" id="IPR046826">
    <property type="entry name" value="PDH_N"/>
</dbReference>
<keyword evidence="14" id="KW-1185">Reference proteome</keyword>
<proteinExistence type="inferred from homology"/>
<dbReference type="FunFam" id="1.10.3660.10:FF:000003">
    <property type="entry name" value="Prephenate dehydrogenase"/>
    <property type="match status" value="1"/>
</dbReference>
<comment type="pathway">
    <text evidence="1">Amino-acid biosynthesis; L-tyrosine biosynthesis; (4-hydroxyphenyl)pyruvate from prephenate (NAD(+) route): step 1/1.</text>
</comment>
<dbReference type="PANTHER" id="PTHR21363">
    <property type="entry name" value="PREPHENATE DEHYDROGENASE"/>
    <property type="match status" value="1"/>
</dbReference>
<reference evidence="13" key="1">
    <citation type="submission" date="2022-06" db="EMBL/GenBank/DDBJ databases">
        <title>Vallitalea longa sp. nov., an anaerobic bacterium isolated from marine sediment.</title>
        <authorList>
            <person name="Hirano S."/>
            <person name="Terahara T."/>
            <person name="Mori K."/>
            <person name="Hamada M."/>
            <person name="Matsumoto R."/>
            <person name="Kobayashi T."/>
        </authorList>
    </citation>
    <scope>NUCLEOTIDE SEQUENCE</scope>
    <source>
        <strain evidence="13">SH18-1</strain>
    </source>
</reference>
<dbReference type="Gene3D" id="1.10.3660.10">
    <property type="entry name" value="6-phosphogluconate dehydrogenase C-terminal like domain"/>
    <property type="match status" value="1"/>
</dbReference>
<dbReference type="InterPro" id="IPR036291">
    <property type="entry name" value="NAD(P)-bd_dom_sf"/>
</dbReference>
<dbReference type="Gene3D" id="3.40.50.720">
    <property type="entry name" value="NAD(P)-binding Rossmann-like Domain"/>
    <property type="match status" value="1"/>
</dbReference>
<evidence type="ECO:0000256" key="5">
    <source>
        <dbReference type="ARBA" id="ARBA00022498"/>
    </source>
</evidence>
<evidence type="ECO:0000256" key="7">
    <source>
        <dbReference type="ARBA" id="ARBA00023002"/>
    </source>
</evidence>
<dbReference type="EMBL" id="BRLB01000013">
    <property type="protein sequence ID" value="GKX31074.1"/>
    <property type="molecule type" value="Genomic_DNA"/>
</dbReference>
<dbReference type="Pfam" id="PF01842">
    <property type="entry name" value="ACT"/>
    <property type="match status" value="1"/>
</dbReference>
<dbReference type="SUPFAM" id="SSF48179">
    <property type="entry name" value="6-phosphogluconate dehydrogenase C-terminal domain-like"/>
    <property type="match status" value="1"/>
</dbReference>
<dbReference type="PROSITE" id="PS51671">
    <property type="entry name" value="ACT"/>
    <property type="match status" value="1"/>
</dbReference>
<dbReference type="InterPro" id="IPR046825">
    <property type="entry name" value="PDH_C"/>
</dbReference>
<dbReference type="InterPro" id="IPR002912">
    <property type="entry name" value="ACT_dom"/>
</dbReference>
<dbReference type="AlphaFoldDB" id="A0A9W5YFP9"/>
<keyword evidence="9" id="KW-0057">Aromatic amino acid biosynthesis</keyword>
<keyword evidence="6" id="KW-0028">Amino-acid biosynthesis</keyword>
<dbReference type="GO" id="GO:0006571">
    <property type="term" value="P:tyrosine biosynthetic process"/>
    <property type="evidence" value="ECO:0007669"/>
    <property type="project" value="UniProtKB-KW"/>
</dbReference>
<keyword evidence="5" id="KW-0827">Tyrosine biosynthesis</keyword>
<dbReference type="SUPFAM" id="SSF55021">
    <property type="entry name" value="ACT-like"/>
    <property type="match status" value="1"/>
</dbReference>
<dbReference type="PROSITE" id="PS51176">
    <property type="entry name" value="PDH_ADH"/>
    <property type="match status" value="1"/>
</dbReference>
<dbReference type="InterPro" id="IPR008927">
    <property type="entry name" value="6-PGluconate_DH-like_C_sf"/>
</dbReference>
<evidence type="ECO:0000313" key="13">
    <source>
        <dbReference type="EMBL" id="GKX31074.1"/>
    </source>
</evidence>
<dbReference type="InterPro" id="IPR003099">
    <property type="entry name" value="Prephen_DH"/>
</dbReference>
<dbReference type="SUPFAM" id="SSF51735">
    <property type="entry name" value="NAD(P)-binding Rossmann-fold domains"/>
    <property type="match status" value="1"/>
</dbReference>
<evidence type="ECO:0000256" key="6">
    <source>
        <dbReference type="ARBA" id="ARBA00022605"/>
    </source>
</evidence>
<dbReference type="Pfam" id="PF02153">
    <property type="entry name" value="PDH_N"/>
    <property type="match status" value="1"/>
</dbReference>
<evidence type="ECO:0000256" key="3">
    <source>
        <dbReference type="ARBA" id="ARBA00012068"/>
    </source>
</evidence>
<name>A0A9W5YFP9_9FIRM</name>
<protein>
    <recommendedName>
        <fullName evidence="4">Prephenate dehydrogenase</fullName>
        <ecNumber evidence="3">1.3.1.12</ecNumber>
    </recommendedName>
</protein>
<dbReference type="FunFam" id="3.40.50.720:FF:000208">
    <property type="entry name" value="Prephenate dehydrogenase"/>
    <property type="match status" value="1"/>
</dbReference>
<gene>
    <name evidence="13" type="ORF">SH1V18_35540</name>
</gene>
<evidence type="ECO:0000256" key="10">
    <source>
        <dbReference type="ARBA" id="ARBA00049260"/>
    </source>
</evidence>
<sequence length="363" mass="40625">MNIQKVGFIGLGLIGGSLAKAIKDHYENSKIIAYDIKITSLEKAMKENIIDQYTTEINNNFRDCQIIFLCAPVENNIHAMNKLLPIINNNCIITDVSSTKEKIITAALDMNCNNFIGGHPMTGSEKSGISAADRHLFENAYYILTPLPDTSKDKIDILQIFITELGALPVVIEPSEHDFVTATISHVPHVIASTLVNVVSKLDTPDKHMHTLAAGGFKDITRIASSSPAMWQQICLTNNKQIIKVIDKFQQELNMIKENICNCDSEAIHSFFSLSRDYRNTFSDKNTGFIMKSYKITVDVIDKPGIIAEIASLLSKNNINIKNIGINNNREHQQGVLEIIFYDIDSQNESIKLLTNMNYNIYI</sequence>
<accession>A0A9W5YFP9</accession>
<dbReference type="InterPro" id="IPR045865">
    <property type="entry name" value="ACT-like_dom_sf"/>
</dbReference>
<evidence type="ECO:0000256" key="1">
    <source>
        <dbReference type="ARBA" id="ARBA00005067"/>
    </source>
</evidence>
<evidence type="ECO:0000256" key="2">
    <source>
        <dbReference type="ARBA" id="ARBA00007964"/>
    </source>
</evidence>
<dbReference type="GO" id="GO:0008977">
    <property type="term" value="F:prephenate dehydrogenase (NAD+) activity"/>
    <property type="evidence" value="ECO:0007669"/>
    <property type="project" value="UniProtKB-EC"/>
</dbReference>
<dbReference type="InterPro" id="IPR050812">
    <property type="entry name" value="Preph/Arog_dehydrog"/>
</dbReference>
<dbReference type="EC" id="1.3.1.12" evidence="3"/>
<organism evidence="13 14">
    <name type="scientific">Vallitalea longa</name>
    <dbReference type="NCBI Taxonomy" id="2936439"/>
    <lineage>
        <taxon>Bacteria</taxon>
        <taxon>Bacillati</taxon>
        <taxon>Bacillota</taxon>
        <taxon>Clostridia</taxon>
        <taxon>Lachnospirales</taxon>
        <taxon>Vallitaleaceae</taxon>
        <taxon>Vallitalea</taxon>
    </lineage>
</organism>
<evidence type="ECO:0000256" key="4">
    <source>
        <dbReference type="ARBA" id="ARBA00016891"/>
    </source>
</evidence>
<comment type="similarity">
    <text evidence="2">Belongs to the prephenate/arogenate dehydrogenase family.</text>
</comment>
<dbReference type="Gene3D" id="3.30.70.260">
    <property type="match status" value="1"/>
</dbReference>
<dbReference type="GO" id="GO:0004665">
    <property type="term" value="F:prephenate dehydrogenase (NADP+) activity"/>
    <property type="evidence" value="ECO:0007669"/>
    <property type="project" value="InterPro"/>
</dbReference>
<dbReference type="GO" id="GO:0070403">
    <property type="term" value="F:NAD+ binding"/>
    <property type="evidence" value="ECO:0007669"/>
    <property type="project" value="InterPro"/>
</dbReference>
<evidence type="ECO:0000256" key="9">
    <source>
        <dbReference type="ARBA" id="ARBA00023141"/>
    </source>
</evidence>
<keyword evidence="8" id="KW-0520">NAD</keyword>
<dbReference type="PANTHER" id="PTHR21363:SF0">
    <property type="entry name" value="PREPHENATE DEHYDROGENASE [NADP(+)]"/>
    <property type="match status" value="1"/>
</dbReference>
<feature type="domain" description="ACT" evidence="12">
    <location>
        <begin position="295"/>
        <end position="363"/>
    </location>
</feature>
<dbReference type="RefSeq" id="WP_281817751.1">
    <property type="nucleotide sequence ID" value="NZ_BRLB01000013.1"/>
</dbReference>
<keyword evidence="7" id="KW-0560">Oxidoreductase</keyword>
<evidence type="ECO:0000259" key="12">
    <source>
        <dbReference type="PROSITE" id="PS51671"/>
    </source>
</evidence>